<dbReference type="PANTHER" id="PTHR34653:SF1">
    <property type="entry name" value="FLAGELLAR HOOK-BASAL BODY COMPLEX PROTEIN FLIE"/>
    <property type="match status" value="1"/>
</dbReference>
<organism evidence="6 7">
    <name type="scientific">Paenibacillus woosongensis</name>
    <dbReference type="NCBI Taxonomy" id="307580"/>
    <lineage>
        <taxon>Bacteria</taxon>
        <taxon>Bacillati</taxon>
        <taxon>Bacillota</taxon>
        <taxon>Bacilli</taxon>
        <taxon>Bacillales</taxon>
        <taxon>Paenibacillaceae</taxon>
        <taxon>Paenibacillus</taxon>
    </lineage>
</organism>
<keyword evidence="6" id="KW-0966">Cell projection</keyword>
<dbReference type="EMBL" id="WNZW01000003">
    <property type="protein sequence ID" value="MUG45553.1"/>
    <property type="molecule type" value="Genomic_DNA"/>
</dbReference>
<dbReference type="GO" id="GO:0005198">
    <property type="term" value="F:structural molecule activity"/>
    <property type="evidence" value="ECO:0007669"/>
    <property type="project" value="UniProtKB-UniRule"/>
</dbReference>
<sequence>MEAVRSWEELIQNNISLNTIQRLEAATEPVKPTVTSPSEAIKNFSSYLTDALNGVAAQENNVQRVNEQFLLGQANVDQVMIASEQALLSLQLTTQVRNKVIEAYQEIMRTQI</sequence>
<dbReference type="GO" id="GO:0071973">
    <property type="term" value="P:bacterial-type flagellum-dependent cell motility"/>
    <property type="evidence" value="ECO:0007669"/>
    <property type="project" value="InterPro"/>
</dbReference>
<dbReference type="GO" id="GO:0009425">
    <property type="term" value="C:bacterial-type flagellum basal body"/>
    <property type="evidence" value="ECO:0007669"/>
    <property type="project" value="UniProtKB-SubCell"/>
</dbReference>
<dbReference type="AlphaFoldDB" id="A0A7X3CME0"/>
<dbReference type="RefSeq" id="WP_213589407.1">
    <property type="nucleotide sequence ID" value="NZ_BOSM01000001.1"/>
</dbReference>
<gene>
    <name evidence="4 6" type="primary">fliE</name>
    <name evidence="6" type="ORF">GNP95_11200</name>
</gene>
<evidence type="ECO:0000256" key="1">
    <source>
        <dbReference type="ARBA" id="ARBA00004117"/>
    </source>
</evidence>
<keyword evidence="3 4" id="KW-0975">Bacterial flagellum</keyword>
<keyword evidence="6" id="KW-0969">Cilium</keyword>
<evidence type="ECO:0000313" key="7">
    <source>
        <dbReference type="Proteomes" id="UP000447876"/>
    </source>
</evidence>
<evidence type="ECO:0000256" key="3">
    <source>
        <dbReference type="ARBA" id="ARBA00023143"/>
    </source>
</evidence>
<dbReference type="NCBIfam" id="TIGR00205">
    <property type="entry name" value="fliE"/>
    <property type="match status" value="1"/>
</dbReference>
<protein>
    <recommendedName>
        <fullName evidence="4 5">Flagellar hook-basal body complex protein FliE</fullName>
    </recommendedName>
</protein>
<dbReference type="PRINTS" id="PR01006">
    <property type="entry name" value="FLGHOOKFLIE"/>
</dbReference>
<accession>A0A7X3CME0</accession>
<reference evidence="6 7" key="1">
    <citation type="submission" date="2019-11" db="EMBL/GenBank/DDBJ databases">
        <title>Draft genome sequences of five Paenibacillus species of dairy origin.</title>
        <authorList>
            <person name="Olajide A.M."/>
            <person name="Chen S."/>
            <person name="Lapointe G."/>
        </authorList>
    </citation>
    <scope>NUCLEOTIDE SEQUENCE [LARGE SCALE GENOMIC DNA]</scope>
    <source>
        <strain evidence="6 7">12CR55</strain>
    </source>
</reference>
<evidence type="ECO:0000256" key="5">
    <source>
        <dbReference type="NCBIfam" id="TIGR00205"/>
    </source>
</evidence>
<dbReference type="PANTHER" id="PTHR34653">
    <property type="match status" value="1"/>
</dbReference>
<dbReference type="GO" id="GO:0003774">
    <property type="term" value="F:cytoskeletal motor activity"/>
    <property type="evidence" value="ECO:0007669"/>
    <property type="project" value="InterPro"/>
</dbReference>
<comment type="subcellular location">
    <subcellularLocation>
        <location evidence="1 4">Bacterial flagellum basal body</location>
    </subcellularLocation>
</comment>
<dbReference type="Proteomes" id="UP000447876">
    <property type="component" value="Unassembled WGS sequence"/>
</dbReference>
<comment type="caution">
    <text evidence="6">The sequence shown here is derived from an EMBL/GenBank/DDBJ whole genome shotgun (WGS) entry which is preliminary data.</text>
</comment>
<evidence type="ECO:0000256" key="4">
    <source>
        <dbReference type="HAMAP-Rule" id="MF_00724"/>
    </source>
</evidence>
<comment type="similarity">
    <text evidence="2 4">Belongs to the FliE family.</text>
</comment>
<dbReference type="HAMAP" id="MF_00724">
    <property type="entry name" value="FliE"/>
    <property type="match status" value="1"/>
</dbReference>
<dbReference type="Pfam" id="PF02049">
    <property type="entry name" value="FliE"/>
    <property type="match status" value="1"/>
</dbReference>
<dbReference type="InterPro" id="IPR001624">
    <property type="entry name" value="FliE"/>
</dbReference>
<proteinExistence type="inferred from homology"/>
<keyword evidence="6" id="KW-0282">Flagellum</keyword>
<evidence type="ECO:0000256" key="2">
    <source>
        <dbReference type="ARBA" id="ARBA00009272"/>
    </source>
</evidence>
<evidence type="ECO:0000313" key="6">
    <source>
        <dbReference type="EMBL" id="MUG45553.1"/>
    </source>
</evidence>
<name>A0A7X3CME0_9BACL</name>